<evidence type="ECO:0000313" key="2">
    <source>
        <dbReference type="EMBL" id="QEU72201.1"/>
    </source>
</evidence>
<feature type="transmembrane region" description="Helical" evidence="1">
    <location>
        <begin position="199"/>
        <end position="216"/>
    </location>
</feature>
<protein>
    <submittedName>
        <fullName evidence="2">ABC transporter permease</fullName>
    </submittedName>
</protein>
<gene>
    <name evidence="2" type="ORF">CP967_09625</name>
</gene>
<feature type="transmembrane region" description="Helical" evidence="1">
    <location>
        <begin position="124"/>
        <end position="150"/>
    </location>
</feature>
<feature type="transmembrane region" description="Helical" evidence="1">
    <location>
        <begin position="170"/>
        <end position="192"/>
    </location>
</feature>
<dbReference type="RefSeq" id="WP_150487559.1">
    <property type="nucleotide sequence ID" value="NZ_BMUV01000001.1"/>
</dbReference>
<keyword evidence="1" id="KW-1133">Transmembrane helix</keyword>
<dbReference type="AlphaFoldDB" id="A0A5J6F766"/>
<sequence>MSTTLTGTPAGRTAPRRAVRGLTWLIWRQHRATWLCLLGVTVAVPLWIGYQRGQLVEVLDAAGWPERPAPTPVTGDQYDLLMMLLGALPVVLAVFLGAPLIAADSEQGTARLVSTQSVSRRRWLAAKLGWCLTATLVVCAVISAVHTWWWEPYRSVLSYTWLEGSVFDNTGPVLPALALFLTAAGVTIGVLVRRVLPSMLVTFLFAVAVETAWGMVRTHLAPSRTFVYPLEGELPARLSESYELDRWVANADGQLFGWGSCAEYTEKAQAACIADKGIVDNVVEYLGYDQMAAMQWTGAAVLLAGTALLTAFVVWQAPRRAL</sequence>
<reference evidence="2 3" key="1">
    <citation type="submission" date="2017-09" db="EMBL/GenBank/DDBJ databases">
        <authorList>
            <person name="Lee N."/>
            <person name="Cho B.-K."/>
        </authorList>
    </citation>
    <scope>NUCLEOTIDE SEQUENCE [LARGE SCALE GENOMIC DNA]</scope>
    <source>
        <strain evidence="2 3">ATCC 12769</strain>
    </source>
</reference>
<evidence type="ECO:0000256" key="1">
    <source>
        <dbReference type="SAM" id="Phobius"/>
    </source>
</evidence>
<dbReference type="EMBL" id="CP023702">
    <property type="protein sequence ID" value="QEU72201.1"/>
    <property type="molecule type" value="Genomic_DNA"/>
</dbReference>
<organism evidence="2 3">
    <name type="scientific">Streptomyces nitrosporeus</name>
    <dbReference type="NCBI Taxonomy" id="28894"/>
    <lineage>
        <taxon>Bacteria</taxon>
        <taxon>Bacillati</taxon>
        <taxon>Actinomycetota</taxon>
        <taxon>Actinomycetes</taxon>
        <taxon>Kitasatosporales</taxon>
        <taxon>Streptomycetaceae</taxon>
        <taxon>Streptomyces</taxon>
    </lineage>
</organism>
<keyword evidence="1" id="KW-0812">Transmembrane</keyword>
<feature type="transmembrane region" description="Helical" evidence="1">
    <location>
        <begin position="32"/>
        <end position="50"/>
    </location>
</feature>
<feature type="transmembrane region" description="Helical" evidence="1">
    <location>
        <begin position="293"/>
        <end position="315"/>
    </location>
</feature>
<dbReference type="Proteomes" id="UP000326178">
    <property type="component" value="Chromosome"/>
</dbReference>
<feature type="transmembrane region" description="Helical" evidence="1">
    <location>
        <begin position="80"/>
        <end position="103"/>
    </location>
</feature>
<keyword evidence="1" id="KW-0472">Membrane</keyword>
<accession>A0A5J6F766</accession>
<keyword evidence="3" id="KW-1185">Reference proteome</keyword>
<dbReference type="OrthoDB" id="3579673at2"/>
<proteinExistence type="predicted"/>
<dbReference type="KEGG" id="snk:CP967_09625"/>
<name>A0A5J6F766_9ACTN</name>
<evidence type="ECO:0000313" key="3">
    <source>
        <dbReference type="Proteomes" id="UP000326178"/>
    </source>
</evidence>